<keyword evidence="3" id="KW-1185">Reference proteome</keyword>
<reference evidence="2 3" key="1">
    <citation type="journal article" date="2021" name="Elife">
        <title>Chloroplast acquisition without the gene transfer in kleptoplastic sea slugs, Plakobranchus ocellatus.</title>
        <authorList>
            <person name="Maeda T."/>
            <person name="Takahashi S."/>
            <person name="Yoshida T."/>
            <person name="Shimamura S."/>
            <person name="Takaki Y."/>
            <person name="Nagai Y."/>
            <person name="Toyoda A."/>
            <person name="Suzuki Y."/>
            <person name="Arimoto A."/>
            <person name="Ishii H."/>
            <person name="Satoh N."/>
            <person name="Nishiyama T."/>
            <person name="Hasebe M."/>
            <person name="Maruyama T."/>
            <person name="Minagawa J."/>
            <person name="Obokata J."/>
            <person name="Shigenobu S."/>
        </authorList>
    </citation>
    <scope>NUCLEOTIDE SEQUENCE [LARGE SCALE GENOMIC DNA]</scope>
</reference>
<evidence type="ECO:0000313" key="3">
    <source>
        <dbReference type="Proteomes" id="UP000762676"/>
    </source>
</evidence>
<dbReference type="Proteomes" id="UP000762676">
    <property type="component" value="Unassembled WGS sequence"/>
</dbReference>
<gene>
    <name evidence="2" type="ORF">ElyMa_002458500</name>
</gene>
<comment type="caution">
    <text evidence="2">The sequence shown here is derived from an EMBL/GenBank/DDBJ whole genome shotgun (WGS) entry which is preliminary data.</text>
</comment>
<dbReference type="PANTHER" id="PTHR47027:SF25">
    <property type="entry name" value="REVERSE TRANSCRIPTASE DOMAIN-CONTAINING PROTEIN"/>
    <property type="match status" value="1"/>
</dbReference>
<dbReference type="AlphaFoldDB" id="A0AAV4GM04"/>
<organism evidence="2 3">
    <name type="scientific">Elysia marginata</name>
    <dbReference type="NCBI Taxonomy" id="1093978"/>
    <lineage>
        <taxon>Eukaryota</taxon>
        <taxon>Metazoa</taxon>
        <taxon>Spiralia</taxon>
        <taxon>Lophotrochozoa</taxon>
        <taxon>Mollusca</taxon>
        <taxon>Gastropoda</taxon>
        <taxon>Heterobranchia</taxon>
        <taxon>Euthyneura</taxon>
        <taxon>Panpulmonata</taxon>
        <taxon>Sacoglossa</taxon>
        <taxon>Placobranchoidea</taxon>
        <taxon>Plakobranchidae</taxon>
        <taxon>Elysia</taxon>
    </lineage>
</organism>
<feature type="domain" description="DUF6451" evidence="1">
    <location>
        <begin position="117"/>
        <end position="147"/>
    </location>
</feature>
<name>A0AAV4GM04_9GAST</name>
<evidence type="ECO:0000313" key="2">
    <source>
        <dbReference type="EMBL" id="GFR86095.1"/>
    </source>
</evidence>
<sequence>MKITTGNPNNGIHRMLLINFLDLDFADDLALLAHNHKQMPDKTNHLEVTSARTGFKIKEKKIKIMKINARFNTTITISGEPIEEVESFISFYLGRVIDLKDGTDQDVKLARQGGGRFHYAKKISAYSEINADTKLKIFNTNVKSVLLDGRKTWRTTESL</sequence>
<protein>
    <recommendedName>
        <fullName evidence="1">DUF6451 domain-containing protein</fullName>
    </recommendedName>
</protein>
<accession>A0AAV4GM04</accession>
<evidence type="ECO:0000259" key="1">
    <source>
        <dbReference type="Pfam" id="PF20049"/>
    </source>
</evidence>
<proteinExistence type="predicted"/>
<dbReference type="InterPro" id="IPR045609">
    <property type="entry name" value="DUF6451"/>
</dbReference>
<dbReference type="Pfam" id="PF20049">
    <property type="entry name" value="DUF6451"/>
    <property type="match status" value="1"/>
</dbReference>
<dbReference type="PANTHER" id="PTHR47027">
    <property type="entry name" value="REVERSE TRANSCRIPTASE DOMAIN-CONTAINING PROTEIN"/>
    <property type="match status" value="1"/>
</dbReference>
<dbReference type="EMBL" id="BMAT01005044">
    <property type="protein sequence ID" value="GFR86095.1"/>
    <property type="molecule type" value="Genomic_DNA"/>
</dbReference>